<dbReference type="Gene3D" id="1.10.10.10">
    <property type="entry name" value="Winged helix-like DNA-binding domain superfamily/Winged helix DNA-binding domain"/>
    <property type="match status" value="1"/>
</dbReference>
<dbReference type="InterPro" id="IPR036388">
    <property type="entry name" value="WH-like_DNA-bd_sf"/>
</dbReference>
<dbReference type="EMBL" id="BK015824">
    <property type="protein sequence ID" value="DAE26897.1"/>
    <property type="molecule type" value="Genomic_DNA"/>
</dbReference>
<dbReference type="InterPro" id="IPR016032">
    <property type="entry name" value="Sig_transdc_resp-reg_C-effctor"/>
</dbReference>
<feature type="domain" description="RNA polymerase sigma factor 70 region 4 type 2" evidence="2">
    <location>
        <begin position="94"/>
        <end position="134"/>
    </location>
</feature>
<accession>A0A8S5R755</accession>
<sequence length="136" mass="15283">MDIKQKRAYLKSYQNIQNRIVGLTNELEKWKTLGEKVNNAMGTGGGSGKPSNSKVEKSAVNTTDILKKIQFEINAAENERQNVLDAINKGKKLRQREILRMHFVNGMSVAKIARRLGKEEKTVSNAITNALRDLDI</sequence>
<proteinExistence type="predicted"/>
<dbReference type="GO" id="GO:0016987">
    <property type="term" value="F:sigma factor activity"/>
    <property type="evidence" value="ECO:0007669"/>
    <property type="project" value="InterPro"/>
</dbReference>
<dbReference type="GO" id="GO:0006352">
    <property type="term" value="P:DNA-templated transcription initiation"/>
    <property type="evidence" value="ECO:0007669"/>
    <property type="project" value="InterPro"/>
</dbReference>
<organism evidence="3">
    <name type="scientific">virus sp. ct6Ax4</name>
    <dbReference type="NCBI Taxonomy" id="2826791"/>
    <lineage>
        <taxon>Viruses</taxon>
    </lineage>
</organism>
<evidence type="ECO:0000313" key="3">
    <source>
        <dbReference type="EMBL" id="DAE26897.1"/>
    </source>
</evidence>
<name>A0A8S5R755_9VIRU</name>
<feature type="region of interest" description="Disordered" evidence="1">
    <location>
        <begin position="38"/>
        <end position="57"/>
    </location>
</feature>
<dbReference type="GO" id="GO:0003677">
    <property type="term" value="F:DNA binding"/>
    <property type="evidence" value="ECO:0007669"/>
    <property type="project" value="InterPro"/>
</dbReference>
<evidence type="ECO:0000256" key="1">
    <source>
        <dbReference type="SAM" id="MobiDB-lite"/>
    </source>
</evidence>
<evidence type="ECO:0000259" key="2">
    <source>
        <dbReference type="Pfam" id="PF08281"/>
    </source>
</evidence>
<dbReference type="InterPro" id="IPR013249">
    <property type="entry name" value="RNA_pol_sigma70_r4_t2"/>
</dbReference>
<reference evidence="3" key="1">
    <citation type="journal article" date="2021" name="Proc. Natl. Acad. Sci. U.S.A.">
        <title>A Catalog of Tens of Thousands of Viruses from Human Metagenomes Reveals Hidden Associations with Chronic Diseases.</title>
        <authorList>
            <person name="Tisza M.J."/>
            <person name="Buck C.B."/>
        </authorList>
    </citation>
    <scope>NUCLEOTIDE SEQUENCE</scope>
    <source>
        <strain evidence="3">Ct6Ax4</strain>
    </source>
</reference>
<dbReference type="Pfam" id="PF08281">
    <property type="entry name" value="Sigma70_r4_2"/>
    <property type="match status" value="1"/>
</dbReference>
<dbReference type="SUPFAM" id="SSF46894">
    <property type="entry name" value="C-terminal effector domain of the bipartite response regulators"/>
    <property type="match status" value="1"/>
</dbReference>
<protein>
    <submittedName>
        <fullName evidence="3">Sigma-70, region 4</fullName>
    </submittedName>
</protein>